<accession>A0A0K0EXM1</accession>
<feature type="coiled-coil region" evidence="1">
    <location>
        <begin position="84"/>
        <end position="123"/>
    </location>
</feature>
<sequence length="203" mass="23958">MTKLRIHIISFVLLFLLLGTPVNSFWYDDDECNTITYFGFCPFCYSMDDIMYFLSKISFKDRCDFIRIGKQRDIPKSDISKQQDDFMNNQSDEAKRRYEEYKKNNEENENERQNRLLEKAKRLSPAGKEFYDKVNNVINDKNVTLRQEYQLVHAIINETKFKTVVEASELIPAKFFADTYGGNFILRIHGNPEECTSCISLYV</sequence>
<protein>
    <submittedName>
        <fullName evidence="4">Uncharacterized protein</fullName>
    </submittedName>
</protein>
<name>A0A0K0EXM1_STRVS</name>
<keyword evidence="2" id="KW-0732">Signal</keyword>
<organism evidence="3 4">
    <name type="scientific">Strongyloides venezuelensis</name>
    <name type="common">Threadworm</name>
    <dbReference type="NCBI Taxonomy" id="75913"/>
    <lineage>
        <taxon>Eukaryota</taxon>
        <taxon>Metazoa</taxon>
        <taxon>Ecdysozoa</taxon>
        <taxon>Nematoda</taxon>
        <taxon>Chromadorea</taxon>
        <taxon>Rhabditida</taxon>
        <taxon>Tylenchina</taxon>
        <taxon>Panagrolaimomorpha</taxon>
        <taxon>Strongyloidoidea</taxon>
        <taxon>Strongyloididae</taxon>
        <taxon>Strongyloides</taxon>
    </lineage>
</organism>
<evidence type="ECO:0000256" key="2">
    <source>
        <dbReference type="SAM" id="SignalP"/>
    </source>
</evidence>
<dbReference type="WBParaSite" id="SVE_0127500.1">
    <property type="protein sequence ID" value="SVE_0127500.1"/>
    <property type="gene ID" value="SVE_0127500"/>
</dbReference>
<evidence type="ECO:0000313" key="4">
    <source>
        <dbReference type="WBParaSite" id="SVE_0127500.1"/>
    </source>
</evidence>
<reference evidence="3" key="1">
    <citation type="submission" date="2014-07" db="EMBL/GenBank/DDBJ databases">
        <authorList>
            <person name="Martin A.A"/>
            <person name="De Silva N."/>
        </authorList>
    </citation>
    <scope>NUCLEOTIDE SEQUENCE</scope>
</reference>
<evidence type="ECO:0000313" key="3">
    <source>
        <dbReference type="Proteomes" id="UP000035680"/>
    </source>
</evidence>
<feature type="signal peptide" evidence="2">
    <location>
        <begin position="1"/>
        <end position="24"/>
    </location>
</feature>
<reference evidence="4" key="2">
    <citation type="submission" date="2015-08" db="UniProtKB">
        <authorList>
            <consortium name="WormBaseParasite"/>
        </authorList>
    </citation>
    <scope>IDENTIFICATION</scope>
</reference>
<dbReference type="Proteomes" id="UP000035680">
    <property type="component" value="Unassembled WGS sequence"/>
</dbReference>
<evidence type="ECO:0000256" key="1">
    <source>
        <dbReference type="SAM" id="Coils"/>
    </source>
</evidence>
<proteinExistence type="predicted"/>
<keyword evidence="1" id="KW-0175">Coiled coil</keyword>
<keyword evidence="3" id="KW-1185">Reference proteome</keyword>
<dbReference type="AlphaFoldDB" id="A0A0K0EXM1"/>
<feature type="chain" id="PRO_5005329011" evidence="2">
    <location>
        <begin position="25"/>
        <end position="203"/>
    </location>
</feature>